<dbReference type="InterPro" id="IPR040596">
    <property type="entry name" value="RNase_II_C_S1"/>
</dbReference>
<name>A0ABT8MDP4_9EURY</name>
<dbReference type="RefSeq" id="WP_301665263.1">
    <property type="nucleotide sequence ID" value="NZ_VCYH01000014.1"/>
</dbReference>
<dbReference type="SUPFAM" id="SSF50249">
    <property type="entry name" value="Nucleic acid-binding proteins"/>
    <property type="match status" value="2"/>
</dbReference>
<gene>
    <name evidence="3" type="ORF">FGU65_14400</name>
</gene>
<accession>A0ABT8MDP4</accession>
<organism evidence="3 4">
    <name type="scientific">Methanoculleus frigidifontis</name>
    <dbReference type="NCBI Taxonomy" id="2584085"/>
    <lineage>
        <taxon>Archaea</taxon>
        <taxon>Methanobacteriati</taxon>
        <taxon>Methanobacteriota</taxon>
        <taxon>Stenosarchaea group</taxon>
        <taxon>Methanomicrobia</taxon>
        <taxon>Methanomicrobiales</taxon>
        <taxon>Methanomicrobiaceae</taxon>
        <taxon>Methanoculleus</taxon>
    </lineage>
</organism>
<dbReference type="InterPro" id="IPR003029">
    <property type="entry name" value="S1_domain"/>
</dbReference>
<dbReference type="InterPro" id="IPR050180">
    <property type="entry name" value="RNR_Ribonuclease"/>
</dbReference>
<dbReference type="PANTHER" id="PTHR23355:SF9">
    <property type="entry name" value="DIS3-LIKE EXONUCLEASE 2"/>
    <property type="match status" value="1"/>
</dbReference>
<proteinExistence type="predicted"/>
<dbReference type="EMBL" id="VCYH01000014">
    <property type="protein sequence ID" value="MDN7026057.1"/>
    <property type="molecule type" value="Genomic_DNA"/>
</dbReference>
<sequence length="488" mass="53065">MKDSQDIDLKAIAWAAMENYGFTPAFPPSVLREVNALGTAAFTDGGEGACNLRHLLWSSIDNHDSQDLDQMEVCEEGGDGEILVRVAIADVDACVPKDSKTDQHAAYNGTSVYTGVTTFPMLPPRLSEGISSLLPGSDHRAVVIEYAVAPDGSVRHGGIYRAVVANKAKLVYEEVGDWLEGTGPAPEAVRDIPGLAEQILLQHTAALRLKVRRTGQGALALETIEAEPLVEDGRVTGLVVHRQNPAHCLIEEFMVAANGALVACLRECDRPMIQRVVRTPKNWEGIVTEAAEHGEALPAKPDAAALTRFLIRQKQIDPERFPDLSLTVVKLMGAGEYVAFTPGTTPIGHFALAVSDYTHGTAPNRRYVDVVIQRLVKSVLDGEASPYTPEDLEDLAAWLTGREKASQKVERFVRKAAAAVLLRDRIGETFEAFVTGASEKGTYVRLIAPAAEGRVMRGEAGLRVGQKVRVRLLDTDPYKGFIDFERLR</sequence>
<evidence type="ECO:0000313" key="4">
    <source>
        <dbReference type="Proteomes" id="UP001168338"/>
    </source>
</evidence>
<dbReference type="PANTHER" id="PTHR23355">
    <property type="entry name" value="RIBONUCLEASE"/>
    <property type="match status" value="1"/>
</dbReference>
<keyword evidence="4" id="KW-1185">Reference proteome</keyword>
<feature type="domain" description="S1 motif" evidence="1">
    <location>
        <begin position="425"/>
        <end position="487"/>
    </location>
</feature>
<dbReference type="SMART" id="SM00316">
    <property type="entry name" value="S1"/>
    <property type="match status" value="1"/>
</dbReference>
<comment type="caution">
    <text evidence="3">The sequence shown here is derived from an EMBL/GenBank/DDBJ whole genome shotgun (WGS) entry which is preliminary data.</text>
</comment>
<reference evidence="3" key="1">
    <citation type="submission" date="2019-05" db="EMBL/GenBank/DDBJ databases">
        <title>Methanoculleus sp. FWC-SCC1, a methanogenic archaeon isolated from deep marine cold seep.</title>
        <authorList>
            <person name="Chen Y.-W."/>
            <person name="Chen S.-C."/>
            <person name="Teng N.-H."/>
            <person name="Lai M.-C."/>
        </authorList>
    </citation>
    <scope>NUCLEOTIDE SEQUENCE</scope>
    <source>
        <strain evidence="3">FWC-SCC1</strain>
    </source>
</reference>
<dbReference type="Pfam" id="PF18614">
    <property type="entry name" value="RNase_II_C_S1"/>
    <property type="match status" value="1"/>
</dbReference>
<dbReference type="InterPro" id="IPR001900">
    <property type="entry name" value="RNase_II/R"/>
</dbReference>
<evidence type="ECO:0000259" key="1">
    <source>
        <dbReference type="SMART" id="SM00316"/>
    </source>
</evidence>
<evidence type="ECO:0000313" key="3">
    <source>
        <dbReference type="EMBL" id="MDN7026057.1"/>
    </source>
</evidence>
<feature type="domain" description="RNB" evidence="2">
    <location>
        <begin position="49"/>
        <end position="382"/>
    </location>
</feature>
<evidence type="ECO:0000259" key="2">
    <source>
        <dbReference type="SMART" id="SM00955"/>
    </source>
</evidence>
<dbReference type="Pfam" id="PF00773">
    <property type="entry name" value="RNB"/>
    <property type="match status" value="1"/>
</dbReference>
<dbReference type="InterPro" id="IPR012340">
    <property type="entry name" value="NA-bd_OB-fold"/>
</dbReference>
<dbReference type="Proteomes" id="UP001168338">
    <property type="component" value="Unassembled WGS sequence"/>
</dbReference>
<protein>
    <submittedName>
        <fullName evidence="3">RNB domain-containing ribonuclease</fullName>
    </submittedName>
</protein>
<dbReference type="SMART" id="SM00955">
    <property type="entry name" value="RNB"/>
    <property type="match status" value="1"/>
</dbReference>